<protein>
    <recommendedName>
        <fullName evidence="3">histidine kinase</fullName>
        <ecNumber evidence="3">2.7.13.3</ecNumber>
    </recommendedName>
</protein>
<evidence type="ECO:0000259" key="16">
    <source>
        <dbReference type="PROSITE" id="PS50885"/>
    </source>
</evidence>
<keyword evidence="12" id="KW-0902">Two-component regulatory system</keyword>
<evidence type="ECO:0000313" key="18">
    <source>
        <dbReference type="Proteomes" id="UP000245938"/>
    </source>
</evidence>
<comment type="catalytic activity">
    <reaction evidence="1">
        <text>ATP + protein L-histidine = ADP + protein N-phospho-L-histidine.</text>
        <dbReference type="EC" id="2.7.13.3"/>
    </reaction>
</comment>
<keyword evidence="8" id="KW-0547">Nucleotide-binding</keyword>
<dbReference type="InterPro" id="IPR003661">
    <property type="entry name" value="HisK_dim/P_dom"/>
</dbReference>
<gene>
    <name evidence="17" type="ORF">DEX24_02105</name>
</gene>
<dbReference type="InterPro" id="IPR036097">
    <property type="entry name" value="HisK_dim/P_sf"/>
</dbReference>
<dbReference type="GO" id="GO:0005524">
    <property type="term" value="F:ATP binding"/>
    <property type="evidence" value="ECO:0007669"/>
    <property type="project" value="UniProtKB-KW"/>
</dbReference>
<dbReference type="Pfam" id="PF00512">
    <property type="entry name" value="HisKA"/>
    <property type="match status" value="1"/>
</dbReference>
<keyword evidence="6" id="KW-0808">Transferase</keyword>
<dbReference type="Gene3D" id="1.10.287.130">
    <property type="match status" value="1"/>
</dbReference>
<accession>A0A2U3APU9</accession>
<keyword evidence="18" id="KW-1185">Reference proteome</keyword>
<evidence type="ECO:0000256" key="4">
    <source>
        <dbReference type="ARBA" id="ARBA00022475"/>
    </source>
</evidence>
<dbReference type="SMART" id="SM00304">
    <property type="entry name" value="HAMP"/>
    <property type="match status" value="1"/>
</dbReference>
<evidence type="ECO:0000256" key="1">
    <source>
        <dbReference type="ARBA" id="ARBA00000085"/>
    </source>
</evidence>
<evidence type="ECO:0000256" key="10">
    <source>
        <dbReference type="ARBA" id="ARBA00022840"/>
    </source>
</evidence>
<dbReference type="SMART" id="SM00387">
    <property type="entry name" value="HATPase_c"/>
    <property type="match status" value="1"/>
</dbReference>
<evidence type="ECO:0000256" key="6">
    <source>
        <dbReference type="ARBA" id="ARBA00022679"/>
    </source>
</evidence>
<evidence type="ECO:0000256" key="14">
    <source>
        <dbReference type="SAM" id="Phobius"/>
    </source>
</evidence>
<feature type="domain" description="HAMP" evidence="16">
    <location>
        <begin position="174"/>
        <end position="228"/>
    </location>
</feature>
<keyword evidence="4" id="KW-1003">Cell membrane</keyword>
<evidence type="ECO:0000259" key="15">
    <source>
        <dbReference type="PROSITE" id="PS50109"/>
    </source>
</evidence>
<dbReference type="Pfam" id="PF00672">
    <property type="entry name" value="HAMP"/>
    <property type="match status" value="1"/>
</dbReference>
<dbReference type="Gene3D" id="3.30.565.10">
    <property type="entry name" value="Histidine kinase-like ATPase, C-terminal domain"/>
    <property type="match status" value="1"/>
</dbReference>
<evidence type="ECO:0000313" key="17">
    <source>
        <dbReference type="EMBL" id="PWI26580.1"/>
    </source>
</evidence>
<dbReference type="AlphaFoldDB" id="A0A2U3APU9"/>
<organism evidence="17 18">
    <name type="scientific">Kurthia sibirica</name>
    <dbReference type="NCBI Taxonomy" id="202750"/>
    <lineage>
        <taxon>Bacteria</taxon>
        <taxon>Bacillati</taxon>
        <taxon>Bacillota</taxon>
        <taxon>Bacilli</taxon>
        <taxon>Bacillales</taxon>
        <taxon>Caryophanaceae</taxon>
        <taxon>Kurthia</taxon>
    </lineage>
</organism>
<keyword evidence="7 14" id="KW-0812">Transmembrane</keyword>
<dbReference type="RefSeq" id="WP_109304751.1">
    <property type="nucleotide sequence ID" value="NZ_BJUF01000002.1"/>
</dbReference>
<dbReference type="PRINTS" id="PR00344">
    <property type="entry name" value="BCTRLSENSOR"/>
</dbReference>
<dbReference type="PANTHER" id="PTHR45436">
    <property type="entry name" value="SENSOR HISTIDINE KINASE YKOH"/>
    <property type="match status" value="1"/>
</dbReference>
<dbReference type="InterPro" id="IPR050428">
    <property type="entry name" value="TCS_sensor_his_kinase"/>
</dbReference>
<feature type="domain" description="Histidine kinase" evidence="15">
    <location>
        <begin position="236"/>
        <end position="445"/>
    </location>
</feature>
<proteinExistence type="predicted"/>
<dbReference type="PROSITE" id="PS50885">
    <property type="entry name" value="HAMP"/>
    <property type="match status" value="1"/>
</dbReference>
<dbReference type="CDD" id="cd00082">
    <property type="entry name" value="HisKA"/>
    <property type="match status" value="1"/>
</dbReference>
<sequence length="450" mass="51446">MKLKTKIHFFSTLLMLVILVITTVGVFTLFKDMAYDAAYDQLSRNTDNLMTSISQTSGVTNPEDILRAYLPNKSMIQVKNDQDEVILSVQSTDGLSQLKQGELKERYMITQIEGTAILSTVTPVIWSDGSIVNLHIKQKLEDVTTSLNTLSLVLLAMLLAGSLLIILSSMTLARIVVQPIKRLIDTMRKNSQSNSFEQIVDGSESNDELGEMTKTFNEMIFHIKQNYDKQHSFVSNASHELRTPLTVIESYTSLLHRRGIDNKEITAEALEAILSESERMRDLIEQMLDLAKSNQGRLLKFETLELQEMMQKINRKMELSYNRQIILSSKERWEIISDDKRLHQLFFIILENAKNYSDGPIEIHLRKKLRQIEIKDFGEGIAEKDLPHLFDRFYRVNQDRNRKTGGTGLGLAIAKNIAVQLNIELTIESELTVGTSVFLYFKEDDLYAEK</sequence>
<name>A0A2U3APU9_9BACL</name>
<dbReference type="OrthoDB" id="9786919at2"/>
<dbReference type="CDD" id="cd06225">
    <property type="entry name" value="HAMP"/>
    <property type="match status" value="1"/>
</dbReference>
<feature type="transmembrane region" description="Helical" evidence="14">
    <location>
        <begin position="7"/>
        <end position="30"/>
    </location>
</feature>
<dbReference type="InterPro" id="IPR005467">
    <property type="entry name" value="His_kinase_dom"/>
</dbReference>
<dbReference type="GO" id="GO:0000155">
    <property type="term" value="F:phosphorelay sensor kinase activity"/>
    <property type="evidence" value="ECO:0007669"/>
    <property type="project" value="InterPro"/>
</dbReference>
<evidence type="ECO:0000256" key="2">
    <source>
        <dbReference type="ARBA" id="ARBA00004651"/>
    </source>
</evidence>
<dbReference type="PANTHER" id="PTHR45436:SF5">
    <property type="entry name" value="SENSOR HISTIDINE KINASE TRCS"/>
    <property type="match status" value="1"/>
</dbReference>
<reference evidence="17 18" key="1">
    <citation type="submission" date="2018-05" db="EMBL/GenBank/DDBJ databases">
        <title>Kurthia sibirica genome sequence.</title>
        <authorList>
            <person name="Maclea K.S."/>
            <person name="Goen A.E."/>
        </authorList>
    </citation>
    <scope>NUCLEOTIDE SEQUENCE [LARGE SCALE GENOMIC DNA]</scope>
    <source>
        <strain evidence="17 18">ATCC 49154</strain>
    </source>
</reference>
<keyword evidence="5" id="KW-0597">Phosphoprotein</keyword>
<evidence type="ECO:0000256" key="12">
    <source>
        <dbReference type="ARBA" id="ARBA00023012"/>
    </source>
</evidence>
<dbReference type="SUPFAM" id="SSF47384">
    <property type="entry name" value="Homodimeric domain of signal transducing histidine kinase"/>
    <property type="match status" value="1"/>
</dbReference>
<dbReference type="Gene3D" id="6.10.340.10">
    <property type="match status" value="1"/>
</dbReference>
<dbReference type="SUPFAM" id="SSF158472">
    <property type="entry name" value="HAMP domain-like"/>
    <property type="match status" value="1"/>
</dbReference>
<evidence type="ECO:0000256" key="13">
    <source>
        <dbReference type="ARBA" id="ARBA00023136"/>
    </source>
</evidence>
<dbReference type="SMART" id="SM00388">
    <property type="entry name" value="HisKA"/>
    <property type="match status" value="1"/>
</dbReference>
<dbReference type="InterPro" id="IPR003594">
    <property type="entry name" value="HATPase_dom"/>
</dbReference>
<comment type="caution">
    <text evidence="17">The sequence shown here is derived from an EMBL/GenBank/DDBJ whole genome shotgun (WGS) entry which is preliminary data.</text>
</comment>
<dbReference type="InterPro" id="IPR036890">
    <property type="entry name" value="HATPase_C_sf"/>
</dbReference>
<evidence type="ECO:0000256" key="8">
    <source>
        <dbReference type="ARBA" id="ARBA00022741"/>
    </source>
</evidence>
<dbReference type="EMBL" id="QFVR01000002">
    <property type="protein sequence ID" value="PWI26580.1"/>
    <property type="molecule type" value="Genomic_DNA"/>
</dbReference>
<keyword evidence="10" id="KW-0067">ATP-binding</keyword>
<evidence type="ECO:0000256" key="7">
    <source>
        <dbReference type="ARBA" id="ARBA00022692"/>
    </source>
</evidence>
<dbReference type="PROSITE" id="PS50109">
    <property type="entry name" value="HIS_KIN"/>
    <property type="match status" value="1"/>
</dbReference>
<evidence type="ECO:0000256" key="11">
    <source>
        <dbReference type="ARBA" id="ARBA00022989"/>
    </source>
</evidence>
<dbReference type="GO" id="GO:0005886">
    <property type="term" value="C:plasma membrane"/>
    <property type="evidence" value="ECO:0007669"/>
    <property type="project" value="UniProtKB-SubCell"/>
</dbReference>
<dbReference type="InterPro" id="IPR004358">
    <property type="entry name" value="Sig_transdc_His_kin-like_C"/>
</dbReference>
<comment type="subcellular location">
    <subcellularLocation>
        <location evidence="2">Cell membrane</location>
        <topology evidence="2">Multi-pass membrane protein</topology>
    </subcellularLocation>
</comment>
<keyword evidence="13 14" id="KW-0472">Membrane</keyword>
<dbReference type="SUPFAM" id="SSF55874">
    <property type="entry name" value="ATPase domain of HSP90 chaperone/DNA topoisomerase II/histidine kinase"/>
    <property type="match status" value="1"/>
</dbReference>
<evidence type="ECO:0000256" key="5">
    <source>
        <dbReference type="ARBA" id="ARBA00022553"/>
    </source>
</evidence>
<feature type="transmembrane region" description="Helical" evidence="14">
    <location>
        <begin position="152"/>
        <end position="177"/>
    </location>
</feature>
<dbReference type="Proteomes" id="UP000245938">
    <property type="component" value="Unassembled WGS sequence"/>
</dbReference>
<dbReference type="FunFam" id="1.10.287.130:FF:000001">
    <property type="entry name" value="Two-component sensor histidine kinase"/>
    <property type="match status" value="1"/>
</dbReference>
<keyword evidence="11 14" id="KW-1133">Transmembrane helix</keyword>
<keyword evidence="9 17" id="KW-0418">Kinase</keyword>
<evidence type="ECO:0000256" key="3">
    <source>
        <dbReference type="ARBA" id="ARBA00012438"/>
    </source>
</evidence>
<dbReference type="Pfam" id="PF02518">
    <property type="entry name" value="HATPase_c"/>
    <property type="match status" value="1"/>
</dbReference>
<evidence type="ECO:0000256" key="9">
    <source>
        <dbReference type="ARBA" id="ARBA00022777"/>
    </source>
</evidence>
<dbReference type="InterPro" id="IPR003660">
    <property type="entry name" value="HAMP_dom"/>
</dbReference>
<dbReference type="EC" id="2.7.13.3" evidence="3"/>